<comment type="subunit">
    <text evidence="3">Homotrimer.</text>
</comment>
<comment type="catalytic activity">
    <reaction evidence="3">
        <text>dCTP + H2O + H(+) = dUTP + NH4(+)</text>
        <dbReference type="Rhea" id="RHEA:22680"/>
        <dbReference type="ChEBI" id="CHEBI:15377"/>
        <dbReference type="ChEBI" id="CHEBI:15378"/>
        <dbReference type="ChEBI" id="CHEBI:28938"/>
        <dbReference type="ChEBI" id="CHEBI:61481"/>
        <dbReference type="ChEBI" id="CHEBI:61555"/>
        <dbReference type="EC" id="3.5.4.13"/>
    </reaction>
</comment>
<proteinExistence type="inferred from homology"/>
<dbReference type="Gene3D" id="2.70.40.10">
    <property type="match status" value="1"/>
</dbReference>
<protein>
    <recommendedName>
        <fullName evidence="3">dCTP deaminase</fullName>
        <ecNumber evidence="3">3.5.4.13</ecNumber>
    </recommendedName>
    <alternativeName>
        <fullName evidence="3">Deoxycytidine triphosphate deaminase</fullName>
    </alternativeName>
</protein>
<dbReference type="GO" id="GO:0008829">
    <property type="term" value="F:dCTP deaminase activity"/>
    <property type="evidence" value="ECO:0007669"/>
    <property type="project" value="UniProtKB-EC"/>
</dbReference>
<feature type="binding site" evidence="3">
    <location>
        <position position="128"/>
    </location>
    <ligand>
        <name>dCTP</name>
        <dbReference type="ChEBI" id="CHEBI:61481"/>
    </ligand>
</feature>
<feature type="binding site" evidence="3">
    <location>
        <position position="171"/>
    </location>
    <ligand>
        <name>dCTP</name>
        <dbReference type="ChEBI" id="CHEBI:61481"/>
    </ligand>
</feature>
<dbReference type="PANTHER" id="PTHR42680:SF3">
    <property type="entry name" value="DCTP DEAMINASE"/>
    <property type="match status" value="1"/>
</dbReference>
<keyword evidence="2 3" id="KW-0546">Nucleotide metabolism</keyword>
<gene>
    <name evidence="3 4" type="primary">dcd</name>
    <name evidence="4" type="ORF">KCG35_01555</name>
</gene>
<feature type="binding site" evidence="3">
    <location>
        <position position="182"/>
    </location>
    <ligand>
        <name>dCTP</name>
        <dbReference type="ChEBI" id="CHEBI:61481"/>
    </ligand>
</feature>
<evidence type="ECO:0000313" key="4">
    <source>
        <dbReference type="EMBL" id="MBU2709739.1"/>
    </source>
</evidence>
<dbReference type="SUPFAM" id="SSF51283">
    <property type="entry name" value="dUTPase-like"/>
    <property type="match status" value="1"/>
</dbReference>
<evidence type="ECO:0000313" key="5">
    <source>
        <dbReference type="Proteomes" id="UP000690515"/>
    </source>
</evidence>
<comment type="similarity">
    <text evidence="3">Belongs to the dCTP deaminase family.</text>
</comment>
<feature type="binding site" evidence="3">
    <location>
        <begin position="110"/>
        <end position="115"/>
    </location>
    <ligand>
        <name>dCTP</name>
        <dbReference type="ChEBI" id="CHEBI:61481"/>
    </ligand>
</feature>
<dbReference type="NCBIfam" id="TIGR02274">
    <property type="entry name" value="dCTP_deam"/>
    <property type="match status" value="1"/>
</dbReference>
<organism evidence="4 5">
    <name type="scientific">Zooshikella harenae</name>
    <dbReference type="NCBI Taxonomy" id="2827238"/>
    <lineage>
        <taxon>Bacteria</taxon>
        <taxon>Pseudomonadati</taxon>
        <taxon>Pseudomonadota</taxon>
        <taxon>Gammaproteobacteria</taxon>
        <taxon>Oceanospirillales</taxon>
        <taxon>Zooshikellaceae</taxon>
        <taxon>Zooshikella</taxon>
    </lineage>
</organism>
<comment type="function">
    <text evidence="3">Catalyzes the deamination of dCTP to dUTP.</text>
</comment>
<keyword evidence="5" id="KW-1185">Reference proteome</keyword>
<dbReference type="InterPro" id="IPR036157">
    <property type="entry name" value="dUTPase-like_sf"/>
</dbReference>
<feature type="binding site" evidence="3">
    <location>
        <position position="178"/>
    </location>
    <ligand>
        <name>dCTP</name>
        <dbReference type="ChEBI" id="CHEBI:61481"/>
    </ligand>
</feature>
<dbReference type="EMBL" id="JAGSOY010000002">
    <property type="protein sequence ID" value="MBU2709739.1"/>
    <property type="molecule type" value="Genomic_DNA"/>
</dbReference>
<comment type="pathway">
    <text evidence="3">Pyrimidine metabolism; dUMP biosynthesis; dUMP from dCTP (dUTP route): step 1/2.</text>
</comment>
<dbReference type="Pfam" id="PF22769">
    <property type="entry name" value="DCD"/>
    <property type="match status" value="1"/>
</dbReference>
<dbReference type="InterPro" id="IPR033704">
    <property type="entry name" value="dUTPase_trimeric"/>
</dbReference>
<sequence length="194" mass="21422">MRLCDRDIEALMEQGAIVIDPQPPLTRINGVSVDLTLGNSFRVFNDHAAPYIDLSGPREDMDRVLDSIMSKEIILDDDDSFFLHPGELALAVTKESVTLPDNIVGWLDGRSSLARLGLMVHVTAHRIDPGWSGQIVLEFFNGGKLPLGLKPNMTIGAINFETMTGSALRPYNKRQDAKYRNQSSAIASRISRDS</sequence>
<reference evidence="4 5" key="1">
    <citation type="submission" date="2021-04" db="EMBL/GenBank/DDBJ databases">
        <authorList>
            <person name="Pira H."/>
            <person name="Risdian C."/>
            <person name="Wink J."/>
        </authorList>
    </citation>
    <scope>NUCLEOTIDE SEQUENCE [LARGE SCALE GENOMIC DNA]</scope>
    <source>
        <strain evidence="4 5">WH53</strain>
    </source>
</reference>
<dbReference type="HAMAP" id="MF_00146">
    <property type="entry name" value="dCTP_deaminase"/>
    <property type="match status" value="1"/>
</dbReference>
<feature type="binding site" evidence="3">
    <location>
        <begin position="136"/>
        <end position="138"/>
    </location>
    <ligand>
        <name>dCTP</name>
        <dbReference type="ChEBI" id="CHEBI:61481"/>
    </ligand>
</feature>
<name>A0ABS5Z6W0_9GAMM</name>
<dbReference type="CDD" id="cd07557">
    <property type="entry name" value="trimeric_dUTPase"/>
    <property type="match status" value="1"/>
</dbReference>
<dbReference type="RefSeq" id="WP_215817904.1">
    <property type="nucleotide sequence ID" value="NZ_JAGSOY010000002.1"/>
</dbReference>
<feature type="active site" description="Proton donor/acceptor" evidence="3">
    <location>
        <position position="138"/>
    </location>
</feature>
<evidence type="ECO:0000256" key="1">
    <source>
        <dbReference type="ARBA" id="ARBA00022801"/>
    </source>
</evidence>
<comment type="caution">
    <text evidence="3">Lacks conserved residue(s) required for the propagation of feature annotation.</text>
</comment>
<evidence type="ECO:0000256" key="2">
    <source>
        <dbReference type="ARBA" id="ARBA00023080"/>
    </source>
</evidence>
<keyword evidence="3" id="KW-0547">Nucleotide-binding</keyword>
<dbReference type="PANTHER" id="PTHR42680">
    <property type="entry name" value="DCTP DEAMINASE"/>
    <property type="match status" value="1"/>
</dbReference>
<dbReference type="InterPro" id="IPR011962">
    <property type="entry name" value="dCTP_deaminase"/>
</dbReference>
<dbReference type="EC" id="3.5.4.13" evidence="3"/>
<comment type="caution">
    <text evidence="4">The sequence shown here is derived from an EMBL/GenBank/DDBJ whole genome shotgun (WGS) entry which is preliminary data.</text>
</comment>
<dbReference type="Proteomes" id="UP000690515">
    <property type="component" value="Unassembled WGS sequence"/>
</dbReference>
<keyword evidence="1 3" id="KW-0378">Hydrolase</keyword>
<evidence type="ECO:0000256" key="3">
    <source>
        <dbReference type="HAMAP-Rule" id="MF_00146"/>
    </source>
</evidence>
<accession>A0ABS5Z6W0</accession>